<dbReference type="Proteomes" id="UP000095300">
    <property type="component" value="Unassembled WGS sequence"/>
</dbReference>
<dbReference type="EnsemblMetazoa" id="SCAU003391-RA">
    <property type="protein sequence ID" value="SCAU003391-PA"/>
    <property type="gene ID" value="SCAU003391"/>
</dbReference>
<feature type="signal peptide" evidence="1">
    <location>
        <begin position="1"/>
        <end position="20"/>
    </location>
</feature>
<evidence type="ECO:0000259" key="2">
    <source>
        <dbReference type="PROSITE" id="PS51465"/>
    </source>
</evidence>
<evidence type="ECO:0000313" key="4">
    <source>
        <dbReference type="Proteomes" id="UP000095300"/>
    </source>
</evidence>
<keyword evidence="4" id="KW-1185">Reference proteome</keyword>
<protein>
    <recommendedName>
        <fullName evidence="2">Kazal-like domain-containing protein</fullName>
    </recommendedName>
</protein>
<gene>
    <name evidence="3" type="primary">106089862</name>
</gene>
<keyword evidence="1" id="KW-0732">Signal</keyword>
<evidence type="ECO:0000256" key="1">
    <source>
        <dbReference type="SAM" id="SignalP"/>
    </source>
</evidence>
<reference evidence="3" key="1">
    <citation type="submission" date="2020-05" db="UniProtKB">
        <authorList>
            <consortium name="EnsemblMetazoa"/>
        </authorList>
    </citation>
    <scope>IDENTIFICATION</scope>
    <source>
        <strain evidence="3">USDA</strain>
    </source>
</reference>
<dbReference type="AlphaFoldDB" id="A0A1I8NZ66"/>
<dbReference type="VEuPathDB" id="VectorBase:SCAU003391"/>
<dbReference type="Gene3D" id="3.30.60.30">
    <property type="match status" value="1"/>
</dbReference>
<feature type="chain" id="PRO_5009325865" description="Kazal-like domain-containing protein" evidence="1">
    <location>
        <begin position="21"/>
        <end position="91"/>
    </location>
</feature>
<sequence length="91" mass="10120">MNFLTTVAILMASALLAVHGASKSNKCDIACLQYVDPVCGYLIDPRSKNMKRCTFGNSCFLDLHKCQTKEKWTSQRGKCESEIGCQKVRKG</sequence>
<accession>A0A1I8NZ66</accession>
<name>A0A1I8NZ66_STOCA</name>
<organism evidence="3 4">
    <name type="scientific">Stomoxys calcitrans</name>
    <name type="common">Stable fly</name>
    <name type="synonym">Conops calcitrans</name>
    <dbReference type="NCBI Taxonomy" id="35570"/>
    <lineage>
        <taxon>Eukaryota</taxon>
        <taxon>Metazoa</taxon>
        <taxon>Ecdysozoa</taxon>
        <taxon>Arthropoda</taxon>
        <taxon>Hexapoda</taxon>
        <taxon>Insecta</taxon>
        <taxon>Pterygota</taxon>
        <taxon>Neoptera</taxon>
        <taxon>Endopterygota</taxon>
        <taxon>Diptera</taxon>
        <taxon>Brachycera</taxon>
        <taxon>Muscomorpha</taxon>
        <taxon>Muscoidea</taxon>
        <taxon>Muscidae</taxon>
        <taxon>Stomoxys</taxon>
    </lineage>
</organism>
<dbReference type="PROSITE" id="PS51465">
    <property type="entry name" value="KAZAL_2"/>
    <property type="match status" value="1"/>
</dbReference>
<feature type="domain" description="Kazal-like" evidence="2">
    <location>
        <begin position="21"/>
        <end position="81"/>
    </location>
</feature>
<dbReference type="KEGG" id="scac:106089862"/>
<evidence type="ECO:0000313" key="3">
    <source>
        <dbReference type="EnsemblMetazoa" id="SCAU003391-PA"/>
    </source>
</evidence>
<proteinExistence type="predicted"/>
<dbReference type="InterPro" id="IPR002350">
    <property type="entry name" value="Kazal_dom"/>
</dbReference>